<reference evidence="1 2" key="1">
    <citation type="journal article" date="2018" name="Front. Plant Sci.">
        <title>Red Clover (Trifolium pratense) and Zigzag Clover (T. medium) - A Picture of Genomic Similarities and Differences.</title>
        <authorList>
            <person name="Dluhosova J."/>
            <person name="Istvanek J."/>
            <person name="Nedelnik J."/>
            <person name="Repkova J."/>
        </authorList>
    </citation>
    <scope>NUCLEOTIDE SEQUENCE [LARGE SCALE GENOMIC DNA]</scope>
    <source>
        <strain evidence="2">cv. 10/8</strain>
        <tissue evidence="1">Leaf</tissue>
    </source>
</reference>
<evidence type="ECO:0000313" key="2">
    <source>
        <dbReference type="Proteomes" id="UP000265520"/>
    </source>
</evidence>
<keyword evidence="2" id="KW-1185">Reference proteome</keyword>
<protein>
    <submittedName>
        <fullName evidence="1">Uncharacterized protein</fullName>
    </submittedName>
</protein>
<organism evidence="1 2">
    <name type="scientific">Trifolium medium</name>
    <dbReference type="NCBI Taxonomy" id="97028"/>
    <lineage>
        <taxon>Eukaryota</taxon>
        <taxon>Viridiplantae</taxon>
        <taxon>Streptophyta</taxon>
        <taxon>Embryophyta</taxon>
        <taxon>Tracheophyta</taxon>
        <taxon>Spermatophyta</taxon>
        <taxon>Magnoliopsida</taxon>
        <taxon>eudicotyledons</taxon>
        <taxon>Gunneridae</taxon>
        <taxon>Pentapetalae</taxon>
        <taxon>rosids</taxon>
        <taxon>fabids</taxon>
        <taxon>Fabales</taxon>
        <taxon>Fabaceae</taxon>
        <taxon>Papilionoideae</taxon>
        <taxon>50 kb inversion clade</taxon>
        <taxon>NPAAA clade</taxon>
        <taxon>Hologalegina</taxon>
        <taxon>IRL clade</taxon>
        <taxon>Trifolieae</taxon>
        <taxon>Trifolium</taxon>
    </lineage>
</organism>
<evidence type="ECO:0000313" key="1">
    <source>
        <dbReference type="EMBL" id="MCI90864.1"/>
    </source>
</evidence>
<name>A0A392VR49_9FABA</name>
<dbReference type="EMBL" id="LXQA011256349">
    <property type="protein sequence ID" value="MCI90864.1"/>
    <property type="molecule type" value="Genomic_DNA"/>
</dbReference>
<accession>A0A392VR49</accession>
<dbReference type="AlphaFoldDB" id="A0A392VR49"/>
<sequence length="16" mass="1696">KGSLDRGGPENLEARP</sequence>
<dbReference type="Proteomes" id="UP000265520">
    <property type="component" value="Unassembled WGS sequence"/>
</dbReference>
<comment type="caution">
    <text evidence="1">The sequence shown here is derived from an EMBL/GenBank/DDBJ whole genome shotgun (WGS) entry which is preliminary data.</text>
</comment>
<proteinExistence type="predicted"/>
<feature type="non-terminal residue" evidence="1">
    <location>
        <position position="1"/>
    </location>
</feature>